<evidence type="ECO:0000256" key="2">
    <source>
        <dbReference type="SAM" id="SignalP"/>
    </source>
</evidence>
<organism evidence="3">
    <name type="scientific">Timema douglasi</name>
    <name type="common">Walking stick</name>
    <dbReference type="NCBI Taxonomy" id="61478"/>
    <lineage>
        <taxon>Eukaryota</taxon>
        <taxon>Metazoa</taxon>
        <taxon>Ecdysozoa</taxon>
        <taxon>Arthropoda</taxon>
        <taxon>Hexapoda</taxon>
        <taxon>Insecta</taxon>
        <taxon>Pterygota</taxon>
        <taxon>Neoptera</taxon>
        <taxon>Polyneoptera</taxon>
        <taxon>Phasmatodea</taxon>
        <taxon>Timematodea</taxon>
        <taxon>Timematoidea</taxon>
        <taxon>Timematidae</taxon>
        <taxon>Timema</taxon>
    </lineage>
</organism>
<reference evidence="3" key="1">
    <citation type="submission" date="2020-11" db="EMBL/GenBank/DDBJ databases">
        <authorList>
            <person name="Tran Van P."/>
        </authorList>
    </citation>
    <scope>NUCLEOTIDE SEQUENCE</scope>
</reference>
<evidence type="ECO:0000256" key="1">
    <source>
        <dbReference type="SAM" id="MobiDB-lite"/>
    </source>
</evidence>
<dbReference type="EMBL" id="OA565791">
    <property type="protein sequence ID" value="CAD7197710.1"/>
    <property type="molecule type" value="Genomic_DNA"/>
</dbReference>
<gene>
    <name evidence="3" type="ORF">TDIB3V08_LOCUS4012</name>
</gene>
<sequence>MALLFLQVLAAMLPKSGVLGDVMCLYSSAWRCDVFVQECLEECLEICVCTGVLGDMMCLYISTRRCDVFVQQCLEVSLPLTKQKKVRCYQEKKQESDDRNYEIEQFTKNTMTAGLKMSTSTTTTPGLKMSTSTTTTPGIKMSTSTTTTPDYDHNTRAKDVNVYDHNTRAKDVNVYDHNSRDSYTNTYDMGNIPRFRFDSLSAQIESNDPPELPGEKDAASQELPVLYQPQDDKRSTHTRSVLNKELACQGLNLDPTMKPVLMMWTSKCTPELSPRAPAHSWRFLSSKRGRINYELDRLSCVKNTLIFGTLEHHTSKKNEPEASNQQVSPGCSRNLRGYITRCQIACKALVSLKHETTEDIQHGHSAANCPLPVIRTVPDSKKANCPLPVIRTVPDLKKANCPLPVIRTVPDSKKANCPLPVIRTVPDLKKANFPLPVIQTVTDLKKANCPLSVIRTVPDLKKANCTLPVIQTVPDLKKANCPLPVIRTVPDLKKANNCPLLVIRTVPDLKKANWSLLVIQTVTDLKKANSASCM</sequence>
<evidence type="ECO:0000313" key="3">
    <source>
        <dbReference type="EMBL" id="CAD7197710.1"/>
    </source>
</evidence>
<feature type="compositionally biased region" description="Polar residues" evidence="1">
    <location>
        <begin position="117"/>
        <end position="149"/>
    </location>
</feature>
<feature type="signal peptide" evidence="2">
    <location>
        <begin position="1"/>
        <end position="20"/>
    </location>
</feature>
<name>A0A7R8VFU1_TIMDO</name>
<accession>A0A7R8VFU1</accession>
<proteinExistence type="predicted"/>
<protein>
    <submittedName>
        <fullName evidence="3">Uncharacterized protein</fullName>
    </submittedName>
</protein>
<feature type="chain" id="PRO_5031426170" evidence="2">
    <location>
        <begin position="21"/>
        <end position="534"/>
    </location>
</feature>
<feature type="region of interest" description="Disordered" evidence="1">
    <location>
        <begin position="117"/>
        <end position="154"/>
    </location>
</feature>
<keyword evidence="2" id="KW-0732">Signal</keyword>
<dbReference type="AlphaFoldDB" id="A0A7R8VFU1"/>